<reference evidence="2 3" key="1">
    <citation type="journal article" date="2019" name="Appl. Microbiol. Biotechnol.">
        <title>Genome sequence of Isaria javanica and comparative genome analysis insights into family S53 peptidase evolution in fungal entomopathogens.</title>
        <authorList>
            <person name="Lin R."/>
            <person name="Zhang X."/>
            <person name="Xin B."/>
            <person name="Zou M."/>
            <person name="Gao Y."/>
            <person name="Qin F."/>
            <person name="Hu Q."/>
            <person name="Xie B."/>
            <person name="Cheng X."/>
        </authorList>
    </citation>
    <scope>NUCLEOTIDE SEQUENCE [LARGE SCALE GENOMIC DNA]</scope>
    <source>
        <strain evidence="2 3">IJ1G</strain>
    </source>
</reference>
<evidence type="ECO:0000313" key="3">
    <source>
        <dbReference type="Proteomes" id="UP000315783"/>
    </source>
</evidence>
<feature type="region of interest" description="Disordered" evidence="1">
    <location>
        <begin position="1"/>
        <end position="31"/>
    </location>
</feature>
<dbReference type="Proteomes" id="UP000315783">
    <property type="component" value="Unassembled WGS sequence"/>
</dbReference>
<proteinExistence type="predicted"/>
<dbReference type="EMBL" id="SPUK01000004">
    <property type="protein sequence ID" value="TQV97933.1"/>
    <property type="molecule type" value="Genomic_DNA"/>
</dbReference>
<organism evidence="2 3">
    <name type="scientific">Cordyceps javanica</name>
    <dbReference type="NCBI Taxonomy" id="43265"/>
    <lineage>
        <taxon>Eukaryota</taxon>
        <taxon>Fungi</taxon>
        <taxon>Dikarya</taxon>
        <taxon>Ascomycota</taxon>
        <taxon>Pezizomycotina</taxon>
        <taxon>Sordariomycetes</taxon>
        <taxon>Hypocreomycetidae</taxon>
        <taxon>Hypocreales</taxon>
        <taxon>Cordycipitaceae</taxon>
        <taxon>Cordyceps</taxon>
    </lineage>
</organism>
<name>A0A545V887_9HYPO</name>
<dbReference type="AlphaFoldDB" id="A0A545V887"/>
<sequence>MFEKGVGYEEPGNKYRRARGNPPVPNNRKTSLRPAGSCTYIVFLAHVHLAGRATHVELLLTGHLAHATVMPLVSDRRRGRQDKGAGNNDGQERQAKHEKRVLAHDGAVLGAEGVGLACGPELLALKGRHASCFGGRGQVNR</sequence>
<protein>
    <submittedName>
        <fullName evidence="2">Uncharacterized protein</fullName>
    </submittedName>
</protein>
<comment type="caution">
    <text evidence="2">The sequence shown here is derived from an EMBL/GenBank/DDBJ whole genome shotgun (WGS) entry which is preliminary data.</text>
</comment>
<evidence type="ECO:0000313" key="2">
    <source>
        <dbReference type="EMBL" id="TQV97933.1"/>
    </source>
</evidence>
<keyword evidence="3" id="KW-1185">Reference proteome</keyword>
<evidence type="ECO:0000256" key="1">
    <source>
        <dbReference type="SAM" id="MobiDB-lite"/>
    </source>
</evidence>
<feature type="region of interest" description="Disordered" evidence="1">
    <location>
        <begin position="74"/>
        <end position="98"/>
    </location>
</feature>
<gene>
    <name evidence="2" type="ORF">IF1G_03676</name>
</gene>
<feature type="compositionally biased region" description="Basic and acidic residues" evidence="1">
    <location>
        <begin position="1"/>
        <end position="13"/>
    </location>
</feature>
<accession>A0A545V887</accession>